<dbReference type="RefSeq" id="WP_173084814.1">
    <property type="nucleotide sequence ID" value="NZ_BLTE01000010.1"/>
</dbReference>
<comment type="caution">
    <text evidence="1">The sequence shown here is derived from an EMBL/GenBank/DDBJ whole genome shotgun (WGS) entry which is preliminary data.</text>
</comment>
<evidence type="ECO:0000313" key="1">
    <source>
        <dbReference type="EMBL" id="GFK94449.1"/>
    </source>
</evidence>
<reference evidence="1 2" key="1">
    <citation type="submission" date="2020-04" db="EMBL/GenBank/DDBJ databases">
        <authorList>
            <consortium name="Desulfovibrio sp. FSS-1 genome sequencing consortium"/>
            <person name="Shimoshige H."/>
            <person name="Kobayashi H."/>
            <person name="Maekawa T."/>
        </authorList>
    </citation>
    <scope>NUCLEOTIDE SEQUENCE [LARGE SCALE GENOMIC DNA]</scope>
    <source>
        <strain evidence="1 2">SIID29052-01</strain>
    </source>
</reference>
<dbReference type="Proteomes" id="UP000494245">
    <property type="component" value="Unassembled WGS sequence"/>
</dbReference>
<dbReference type="EMBL" id="BLTE01000010">
    <property type="protein sequence ID" value="GFK94449.1"/>
    <property type="molecule type" value="Genomic_DNA"/>
</dbReference>
<proteinExistence type="predicted"/>
<organism evidence="1 2">
    <name type="scientific">Fundidesulfovibrio magnetotacticus</name>
    <dbReference type="NCBI Taxonomy" id="2730080"/>
    <lineage>
        <taxon>Bacteria</taxon>
        <taxon>Pseudomonadati</taxon>
        <taxon>Thermodesulfobacteriota</taxon>
        <taxon>Desulfovibrionia</taxon>
        <taxon>Desulfovibrionales</taxon>
        <taxon>Desulfovibrionaceae</taxon>
        <taxon>Fundidesulfovibrio</taxon>
    </lineage>
</organism>
<keyword evidence="2" id="KW-1185">Reference proteome</keyword>
<dbReference type="AlphaFoldDB" id="A0A6V8LWJ9"/>
<evidence type="ECO:0000313" key="2">
    <source>
        <dbReference type="Proteomes" id="UP000494245"/>
    </source>
</evidence>
<sequence length="189" mass="20400">MAWNGLTILQALADGPLLTRQIAAVLGKASRDVTGCLGSLSRRGLILSVEGVHELTAAGRQALSTGREITSGPCGGSAASRSRNNLRAKAWRVMQMLEGFGVDDLLTMLCDGEEGDAERNLTSYVHALEAAGYLASLRSGRTGKPRWRLKRERAGVEPPAWNKATRVLRDHNTGEAFTIPRKREARHAA</sequence>
<protein>
    <submittedName>
        <fullName evidence="1">Uncharacterized protein</fullName>
    </submittedName>
</protein>
<accession>A0A6V8LWJ9</accession>
<name>A0A6V8LWJ9_9BACT</name>
<gene>
    <name evidence="1" type="ORF">NNJEOMEG_02294</name>
</gene>
<reference evidence="1 2" key="2">
    <citation type="submission" date="2020-05" db="EMBL/GenBank/DDBJ databases">
        <title>Draft genome sequence of Desulfovibrio sp. strainFSS-1.</title>
        <authorList>
            <person name="Shimoshige H."/>
            <person name="Kobayashi H."/>
            <person name="Maekawa T."/>
        </authorList>
    </citation>
    <scope>NUCLEOTIDE SEQUENCE [LARGE SCALE GENOMIC DNA]</scope>
    <source>
        <strain evidence="1 2">SIID29052-01</strain>
    </source>
</reference>